<dbReference type="Proteomes" id="UP000701853">
    <property type="component" value="Chromosome 13"/>
</dbReference>
<keyword evidence="5" id="KW-0433">Leucine-rich repeat</keyword>
<dbReference type="GO" id="GO:0005886">
    <property type="term" value="C:plasma membrane"/>
    <property type="evidence" value="ECO:0007669"/>
    <property type="project" value="UniProtKB-SubCell"/>
</dbReference>
<name>A0A8J6CIP9_9ROSI</name>
<dbReference type="Pfam" id="PF08263">
    <property type="entry name" value="LRRNT_2"/>
    <property type="match status" value="1"/>
</dbReference>
<keyword evidence="11" id="KW-0325">Glycoprotein</keyword>
<dbReference type="InterPro" id="IPR013210">
    <property type="entry name" value="LRR_N_plant-typ"/>
</dbReference>
<comment type="caution">
    <text evidence="13">The sequence shown here is derived from an EMBL/GenBank/DDBJ whole genome shotgun (WGS) entry which is preliminary data.</text>
</comment>
<evidence type="ECO:0000256" key="9">
    <source>
        <dbReference type="ARBA" id="ARBA00022989"/>
    </source>
</evidence>
<evidence type="ECO:0000256" key="7">
    <source>
        <dbReference type="ARBA" id="ARBA00022729"/>
    </source>
</evidence>
<dbReference type="Gene3D" id="3.80.10.10">
    <property type="entry name" value="Ribonuclease Inhibitor"/>
    <property type="match status" value="2"/>
</dbReference>
<sequence>MNVLRKHHKTAPVDVRGKTVLKISHFPIINKALLNSTHCASLSIPPFQTKQNKAMKPVFTIMSALLLAVIATVNSCPPSDRAALLAFKAALHEPYLGIFDSWTGTDCCHNWYGVSCDSESHRVADINLRGESEDPVFERAHRTGYMTGFISPEICKLTRLSSITIADWKGITGEIPKCISTLSFLRILDLVGNKISGEIPYDIGKLNRLTVLNIADNQISGRIPASLTSLSSLMHLDLRNNKISGLIPRRIGRLGMLSRALLSGNQISGPIPSSISRIYRLADLDLSMNKISGLIPASLGKMAVLATLNLDCNKISGTIPPTLLTSSIGNLNLSRNGLAGKIPDVFGPRSYFTVIDLSYNKLSGSIPRTLTAASYIGHLDVSYNHLCGRIPAGAPFDHLEASSFSHNHCLCGKPLRAC</sequence>
<keyword evidence="14" id="KW-1185">Reference proteome</keyword>
<dbReference type="FunFam" id="3.80.10.10:FF:000383">
    <property type="entry name" value="Leucine-rich repeat receptor protein kinase EMS1"/>
    <property type="match status" value="1"/>
</dbReference>
<keyword evidence="8" id="KW-0677">Repeat</keyword>
<dbReference type="FunFam" id="3.80.10.10:FF:000041">
    <property type="entry name" value="LRR receptor-like serine/threonine-protein kinase ERECTA"/>
    <property type="match status" value="1"/>
</dbReference>
<organism evidence="13 14">
    <name type="scientific">Gossypium anomalum</name>
    <dbReference type="NCBI Taxonomy" id="47600"/>
    <lineage>
        <taxon>Eukaryota</taxon>
        <taxon>Viridiplantae</taxon>
        <taxon>Streptophyta</taxon>
        <taxon>Embryophyta</taxon>
        <taxon>Tracheophyta</taxon>
        <taxon>Spermatophyta</taxon>
        <taxon>Magnoliopsida</taxon>
        <taxon>eudicotyledons</taxon>
        <taxon>Gunneridae</taxon>
        <taxon>Pentapetalae</taxon>
        <taxon>rosids</taxon>
        <taxon>malvids</taxon>
        <taxon>Malvales</taxon>
        <taxon>Malvaceae</taxon>
        <taxon>Malvoideae</taxon>
        <taxon>Gossypium</taxon>
    </lineage>
</organism>
<accession>A0A8J6CIP9</accession>
<feature type="domain" description="Leucine-rich repeat-containing N-terminal plant-type" evidence="12">
    <location>
        <begin position="78"/>
        <end position="117"/>
    </location>
</feature>
<dbReference type="SUPFAM" id="SSF52058">
    <property type="entry name" value="L domain-like"/>
    <property type="match status" value="1"/>
</dbReference>
<dbReference type="AlphaFoldDB" id="A0A8J6CIP9"/>
<dbReference type="FunFam" id="3.80.10.10:FF:000555">
    <property type="entry name" value="Leucine-rich repeat family protein"/>
    <property type="match status" value="1"/>
</dbReference>
<evidence type="ECO:0000256" key="1">
    <source>
        <dbReference type="ARBA" id="ARBA00004236"/>
    </source>
</evidence>
<evidence type="ECO:0000256" key="2">
    <source>
        <dbReference type="ARBA" id="ARBA00004479"/>
    </source>
</evidence>
<reference evidence="13 14" key="1">
    <citation type="journal article" date="2021" name="bioRxiv">
        <title>The Gossypium anomalum genome as a resource for cotton improvement and evolutionary analysis of hybrid incompatibility.</title>
        <authorList>
            <person name="Grover C.E."/>
            <person name="Yuan D."/>
            <person name="Arick M.A."/>
            <person name="Miller E.R."/>
            <person name="Hu G."/>
            <person name="Peterson D.G."/>
            <person name="Wendel J.F."/>
            <person name="Udall J.A."/>
        </authorList>
    </citation>
    <scope>NUCLEOTIDE SEQUENCE [LARGE SCALE GENOMIC DNA]</scope>
    <source>
        <strain evidence="13">JFW-Udall</strain>
        <tissue evidence="13">Leaf</tissue>
    </source>
</reference>
<keyword evidence="4" id="KW-1003">Cell membrane</keyword>
<keyword evidence="9" id="KW-1133">Transmembrane helix</keyword>
<comment type="similarity">
    <text evidence="3">Belongs to the RLP family.</text>
</comment>
<evidence type="ECO:0000256" key="6">
    <source>
        <dbReference type="ARBA" id="ARBA00022692"/>
    </source>
</evidence>
<comment type="subcellular location">
    <subcellularLocation>
        <location evidence="1">Cell membrane</location>
    </subcellularLocation>
    <subcellularLocation>
        <location evidence="2">Membrane</location>
        <topology evidence="2">Single-pass type I membrane protein</topology>
    </subcellularLocation>
</comment>
<evidence type="ECO:0000256" key="11">
    <source>
        <dbReference type="ARBA" id="ARBA00023180"/>
    </source>
</evidence>
<dbReference type="PANTHER" id="PTHR48060:SF3">
    <property type="entry name" value="LEUCINE-RICH REPEAT (LRR) FAMILY PROTEIN"/>
    <property type="match status" value="1"/>
</dbReference>
<evidence type="ECO:0000313" key="13">
    <source>
        <dbReference type="EMBL" id="KAG8471590.1"/>
    </source>
</evidence>
<dbReference type="InterPro" id="IPR001611">
    <property type="entry name" value="Leu-rich_rpt"/>
</dbReference>
<dbReference type="InterPro" id="IPR032675">
    <property type="entry name" value="LRR_dom_sf"/>
</dbReference>
<protein>
    <recommendedName>
        <fullName evidence="12">Leucine-rich repeat-containing N-terminal plant-type domain-containing protein</fullName>
    </recommendedName>
</protein>
<dbReference type="PANTHER" id="PTHR48060">
    <property type="entry name" value="DNA DAMAGE-REPAIR/TOLERATION PROTEIN DRT100"/>
    <property type="match status" value="1"/>
</dbReference>
<dbReference type="Pfam" id="PF00560">
    <property type="entry name" value="LRR_1"/>
    <property type="match status" value="4"/>
</dbReference>
<evidence type="ECO:0000313" key="14">
    <source>
        <dbReference type="Proteomes" id="UP000701853"/>
    </source>
</evidence>
<evidence type="ECO:0000259" key="12">
    <source>
        <dbReference type="Pfam" id="PF08263"/>
    </source>
</evidence>
<keyword evidence="6" id="KW-0812">Transmembrane</keyword>
<dbReference type="InterPro" id="IPR053211">
    <property type="entry name" value="DNA_repair-toleration"/>
</dbReference>
<evidence type="ECO:0000256" key="4">
    <source>
        <dbReference type="ARBA" id="ARBA00022475"/>
    </source>
</evidence>
<dbReference type="Pfam" id="PF13855">
    <property type="entry name" value="LRR_8"/>
    <property type="match status" value="1"/>
</dbReference>
<dbReference type="EMBL" id="JAHUZN010000013">
    <property type="protein sequence ID" value="KAG8471590.1"/>
    <property type="molecule type" value="Genomic_DNA"/>
</dbReference>
<evidence type="ECO:0000256" key="10">
    <source>
        <dbReference type="ARBA" id="ARBA00023136"/>
    </source>
</evidence>
<evidence type="ECO:0000256" key="3">
    <source>
        <dbReference type="ARBA" id="ARBA00009592"/>
    </source>
</evidence>
<evidence type="ECO:0000256" key="8">
    <source>
        <dbReference type="ARBA" id="ARBA00022737"/>
    </source>
</evidence>
<dbReference type="OrthoDB" id="676979at2759"/>
<proteinExistence type="inferred from homology"/>
<gene>
    <name evidence="13" type="ORF">CXB51_036541</name>
</gene>
<keyword evidence="7" id="KW-0732">Signal</keyword>
<keyword evidence="10" id="KW-0472">Membrane</keyword>
<evidence type="ECO:0000256" key="5">
    <source>
        <dbReference type="ARBA" id="ARBA00022614"/>
    </source>
</evidence>